<proteinExistence type="predicted"/>
<evidence type="ECO:0000313" key="2">
    <source>
        <dbReference type="Proteomes" id="UP000249886"/>
    </source>
</evidence>
<accession>A0A6H9XP04</accession>
<dbReference type="AlphaFoldDB" id="A0A6H9XP04"/>
<evidence type="ECO:0000313" key="1">
    <source>
        <dbReference type="EMBL" id="SPW23715.1"/>
    </source>
</evidence>
<organism evidence="1 2">
    <name type="scientific">Corynebacterium matruchotii</name>
    <dbReference type="NCBI Taxonomy" id="43768"/>
    <lineage>
        <taxon>Bacteria</taxon>
        <taxon>Bacillati</taxon>
        <taxon>Actinomycetota</taxon>
        <taxon>Actinomycetes</taxon>
        <taxon>Mycobacteriales</taxon>
        <taxon>Corynebacteriaceae</taxon>
        <taxon>Corynebacterium</taxon>
    </lineage>
</organism>
<dbReference type="EMBL" id="UARK01000001">
    <property type="protein sequence ID" value="SPW23715.1"/>
    <property type="molecule type" value="Genomic_DNA"/>
</dbReference>
<comment type="caution">
    <text evidence="1">The sequence shown here is derived from an EMBL/GenBank/DDBJ whole genome shotgun (WGS) entry which is preliminary data.</text>
</comment>
<sequence>MPNLDHRFARRLRILRRVVSKVTVVDLHQRTFVAGPALLERFTLGVLAAEGVRAIVENNHLSRELVGEELKRRGLSESVNALMADAQSLETVSDMSSEQKLEQLAAQIEGKGITNSTLGHIGRVIDSIEPETGYMINPTMMSSQEHLDDLYATNADDRAIDAYVAGVEITSESPSTNLLAVDTDNKAADAETLEQEADSTQHLTL</sequence>
<dbReference type="GeneID" id="84575308"/>
<gene>
    <name evidence="1" type="ORF">NCTC10254_00072</name>
</gene>
<protein>
    <submittedName>
        <fullName evidence="1">Uncharacterized protein</fullName>
    </submittedName>
</protein>
<dbReference type="Proteomes" id="UP000249886">
    <property type="component" value="Unassembled WGS sequence"/>
</dbReference>
<reference evidence="1 2" key="1">
    <citation type="submission" date="2018-06" db="EMBL/GenBank/DDBJ databases">
        <authorList>
            <consortium name="Pathogen Informatics"/>
            <person name="Doyle S."/>
        </authorList>
    </citation>
    <scope>NUCLEOTIDE SEQUENCE [LARGE SCALE GENOMIC DNA]</scope>
    <source>
        <strain evidence="1 2">NCTC10254</strain>
    </source>
</reference>
<dbReference type="RefSeq" id="WP_005525142.1">
    <property type="nucleotide sequence ID" value="NZ_CP050134.2"/>
</dbReference>
<name>A0A6H9XP04_9CORY</name>